<protein>
    <recommendedName>
        <fullName evidence="9">tRNA-uridine aminocarboxypropyltransferase 1</fullName>
        <ecNumber evidence="2">2.5.1.25</ecNumber>
    </recommendedName>
    <alternativeName>
        <fullName evidence="10">DTW domain-containing protein 1</fullName>
    </alternativeName>
</protein>
<evidence type="ECO:0000313" key="14">
    <source>
        <dbReference type="Proteomes" id="UP000315496"/>
    </source>
</evidence>
<dbReference type="EC" id="2.5.1.25" evidence="2"/>
<reference evidence="13 14" key="1">
    <citation type="submission" date="2019-05" db="EMBL/GenBank/DDBJ databases">
        <title>The compact genome of Giardia muris reveals important steps in the evolution of intestinal protozoan parasites.</title>
        <authorList>
            <person name="Xu F."/>
            <person name="Jimenez-Gonzalez A."/>
            <person name="Einarsson E."/>
            <person name="Astvaldsson A."/>
            <person name="Peirasmaki D."/>
            <person name="Eckmann L."/>
            <person name="Andersson J.O."/>
            <person name="Svard S.G."/>
            <person name="Jerlstrom-Hultqvist J."/>
        </authorList>
    </citation>
    <scope>NUCLEOTIDE SEQUENCE [LARGE SCALE GENOMIC DNA]</scope>
    <source>
        <strain evidence="13 14">Roberts-Thomson</strain>
    </source>
</reference>
<dbReference type="PANTHER" id="PTHR15627">
    <property type="entry name" value="NATURAL KILLER CELL-SPECIFIC ANTIGEN KLIP1"/>
    <property type="match status" value="1"/>
</dbReference>
<evidence type="ECO:0000256" key="2">
    <source>
        <dbReference type="ARBA" id="ARBA00012386"/>
    </source>
</evidence>
<proteinExistence type="inferred from homology"/>
<keyword evidence="4" id="KW-0949">S-adenosyl-L-methionine</keyword>
<organism evidence="13 14">
    <name type="scientific">Giardia muris</name>
    <dbReference type="NCBI Taxonomy" id="5742"/>
    <lineage>
        <taxon>Eukaryota</taxon>
        <taxon>Metamonada</taxon>
        <taxon>Diplomonadida</taxon>
        <taxon>Hexamitidae</taxon>
        <taxon>Giardiinae</taxon>
        <taxon>Giardia</taxon>
    </lineage>
</organism>
<dbReference type="GO" id="GO:0016432">
    <property type="term" value="F:tRNA-uridine aminocarboxypropyltransferase activity"/>
    <property type="evidence" value="ECO:0007669"/>
    <property type="project" value="UniProtKB-EC"/>
</dbReference>
<comment type="similarity">
    <text evidence="8">Belongs to the TDD superfamily. DTWD1 family.</text>
</comment>
<accession>A0A4Z1SWF8</accession>
<evidence type="ECO:0000256" key="6">
    <source>
        <dbReference type="ARBA" id="ARBA00023242"/>
    </source>
</evidence>
<evidence type="ECO:0000259" key="12">
    <source>
        <dbReference type="SMART" id="SM01144"/>
    </source>
</evidence>
<name>A0A4Z1SWF8_GIAMU</name>
<feature type="domain" description="DTW" evidence="12">
    <location>
        <begin position="21"/>
        <end position="201"/>
    </location>
</feature>
<evidence type="ECO:0000256" key="11">
    <source>
        <dbReference type="ARBA" id="ARBA00048718"/>
    </source>
</evidence>
<comment type="subcellular location">
    <subcellularLocation>
        <location evidence="1">Nucleus</location>
    </subcellularLocation>
</comment>
<dbReference type="PANTHER" id="PTHR15627:SF8">
    <property type="entry name" value="TRNA-URIDINE AMINOCARBOXYPROPYLTRANSFERASE 1"/>
    <property type="match status" value="1"/>
</dbReference>
<evidence type="ECO:0000256" key="9">
    <source>
        <dbReference type="ARBA" id="ARBA00039242"/>
    </source>
</evidence>
<dbReference type="VEuPathDB" id="GiardiaDB:GMRT_11095"/>
<evidence type="ECO:0000256" key="3">
    <source>
        <dbReference type="ARBA" id="ARBA00022679"/>
    </source>
</evidence>
<dbReference type="Proteomes" id="UP000315496">
    <property type="component" value="Chromosome 1"/>
</dbReference>
<sequence length="238" mass="26900">MNLLESLSPTIPPTQLLEIRTRAKCPRCGLRQQWYCYHCHELTNAPPFPKAIPPLPITFLCYEGEQVSKSSVHGVVTGARGIDVLRLGKQPVPLEPGAVLLMAGHGAKEVTEVEWMNVTRIYVLDCTWNQVGGCLSRLPSDLLRVQIRNHKTIFWRAHKQRLDYCLSSAEALYFLLSELAQLGMETRHLDNLLTFFLAQALLVYQSSRTLKISSSVSEQAYVAEVIERRWGLTLKPNT</sequence>
<dbReference type="InterPro" id="IPR051521">
    <property type="entry name" value="tRNA_Mod/Golgi_Maint"/>
</dbReference>
<keyword evidence="3" id="KW-0808">Transferase</keyword>
<evidence type="ECO:0000256" key="7">
    <source>
        <dbReference type="ARBA" id="ARBA00037050"/>
    </source>
</evidence>
<comment type="function">
    <text evidence="7">Catalyzes the formation of 3-(3-amino-3-carboxypropyl)uridine (acp3U) at position 20 in the D-loop of several cytoplasmic tRNAs (acp3U(20)).</text>
</comment>
<evidence type="ECO:0000256" key="8">
    <source>
        <dbReference type="ARBA" id="ARBA00038290"/>
    </source>
</evidence>
<evidence type="ECO:0000313" key="13">
    <source>
        <dbReference type="EMBL" id="TNJ30104.1"/>
    </source>
</evidence>
<dbReference type="InterPro" id="IPR005636">
    <property type="entry name" value="DTW"/>
</dbReference>
<evidence type="ECO:0000256" key="10">
    <source>
        <dbReference type="ARBA" id="ARBA00042508"/>
    </source>
</evidence>
<keyword evidence="5" id="KW-0819">tRNA processing</keyword>
<comment type="catalytic activity">
    <reaction evidence="11">
        <text>a uridine in tRNA + S-adenosyl-L-methionine = a 3-[(3S)-3-amino-3-carboxypropyl]uridine in tRNA + S-methyl-5'-thioadenosine + H(+)</text>
        <dbReference type="Rhea" id="RHEA:62432"/>
        <dbReference type="Rhea" id="RHEA-COMP:13339"/>
        <dbReference type="Rhea" id="RHEA-COMP:16092"/>
        <dbReference type="ChEBI" id="CHEBI:15378"/>
        <dbReference type="ChEBI" id="CHEBI:17509"/>
        <dbReference type="ChEBI" id="CHEBI:59789"/>
        <dbReference type="ChEBI" id="CHEBI:65315"/>
        <dbReference type="ChEBI" id="CHEBI:82930"/>
        <dbReference type="EC" id="2.5.1.25"/>
    </reaction>
</comment>
<keyword evidence="6" id="KW-0539">Nucleus</keyword>
<evidence type="ECO:0000256" key="4">
    <source>
        <dbReference type="ARBA" id="ARBA00022691"/>
    </source>
</evidence>
<dbReference type="GO" id="GO:0008033">
    <property type="term" value="P:tRNA processing"/>
    <property type="evidence" value="ECO:0007669"/>
    <property type="project" value="UniProtKB-KW"/>
</dbReference>
<evidence type="ECO:0000256" key="5">
    <source>
        <dbReference type="ARBA" id="ARBA00022694"/>
    </source>
</evidence>
<dbReference type="SMART" id="SM01144">
    <property type="entry name" value="DTW"/>
    <property type="match status" value="1"/>
</dbReference>
<evidence type="ECO:0000256" key="1">
    <source>
        <dbReference type="ARBA" id="ARBA00004123"/>
    </source>
</evidence>
<dbReference type="OrthoDB" id="660555at2759"/>
<keyword evidence="14" id="KW-1185">Reference proteome</keyword>
<comment type="caution">
    <text evidence="13">The sequence shown here is derived from an EMBL/GenBank/DDBJ whole genome shotgun (WGS) entry which is preliminary data.</text>
</comment>
<dbReference type="EMBL" id="VDLU01000001">
    <property type="protein sequence ID" value="TNJ30104.1"/>
    <property type="molecule type" value="Genomic_DNA"/>
</dbReference>
<gene>
    <name evidence="13" type="ORF">GMRT_11095</name>
</gene>
<dbReference type="AlphaFoldDB" id="A0A4Z1SWF8"/>
<dbReference type="GO" id="GO:0005634">
    <property type="term" value="C:nucleus"/>
    <property type="evidence" value="ECO:0007669"/>
    <property type="project" value="UniProtKB-SubCell"/>
</dbReference>